<reference evidence="2" key="1">
    <citation type="submission" date="2022-09" db="EMBL/GenBank/DDBJ databases">
        <authorList>
            <person name="Li Z.-J."/>
        </authorList>
    </citation>
    <scope>NUCLEOTIDE SEQUENCE</scope>
    <source>
        <strain evidence="2">TGB10</strain>
    </source>
</reference>
<feature type="transmembrane region" description="Helical" evidence="1">
    <location>
        <begin position="118"/>
        <end position="141"/>
    </location>
</feature>
<accession>A0ABY7LGX6</accession>
<keyword evidence="3" id="KW-1185">Reference proteome</keyword>
<name>A0ABY7LGX6_9GAMM</name>
<evidence type="ECO:0000256" key="1">
    <source>
        <dbReference type="SAM" id="Phobius"/>
    </source>
</evidence>
<keyword evidence="1" id="KW-0472">Membrane</keyword>
<protein>
    <recommendedName>
        <fullName evidence="4">Potassium channel domain-containing protein</fullName>
    </recommendedName>
</protein>
<feature type="transmembrane region" description="Helical" evidence="1">
    <location>
        <begin position="12"/>
        <end position="28"/>
    </location>
</feature>
<proteinExistence type="predicted"/>
<dbReference type="EMBL" id="CP114584">
    <property type="protein sequence ID" value="WBA15867.1"/>
    <property type="molecule type" value="Genomic_DNA"/>
</dbReference>
<organism evidence="2 3">
    <name type="scientific">Salinivibrio proteolyticus</name>
    <dbReference type="NCBI Taxonomy" id="334715"/>
    <lineage>
        <taxon>Bacteria</taxon>
        <taxon>Pseudomonadati</taxon>
        <taxon>Pseudomonadota</taxon>
        <taxon>Gammaproteobacteria</taxon>
        <taxon>Vibrionales</taxon>
        <taxon>Vibrionaceae</taxon>
        <taxon>Salinivibrio</taxon>
    </lineage>
</organism>
<keyword evidence="1" id="KW-1133">Transmembrane helix</keyword>
<feature type="transmembrane region" description="Helical" evidence="1">
    <location>
        <begin position="70"/>
        <end position="91"/>
    </location>
</feature>
<feature type="transmembrane region" description="Helical" evidence="1">
    <location>
        <begin position="34"/>
        <end position="54"/>
    </location>
</feature>
<evidence type="ECO:0000313" key="3">
    <source>
        <dbReference type="Proteomes" id="UP001164676"/>
    </source>
</evidence>
<dbReference type="RefSeq" id="WP_269598408.1">
    <property type="nucleotide sequence ID" value="NZ_CP114584.1"/>
</dbReference>
<dbReference type="SUPFAM" id="SSF81324">
    <property type="entry name" value="Voltage-gated potassium channels"/>
    <property type="match status" value="1"/>
</dbReference>
<keyword evidence="1" id="KW-0812">Transmembrane</keyword>
<sequence>MEDLTRIYSKNLFFTACVFVMGLVIPYARGHSLAGALLVLLAIVLYGYIGKLLFDVIKQLSKSETSIKELKFLFVTLAVLCAGGYFFIGVIDAKEQMISGLREIKADDKYELFSFDGFFVYFQDLTFTYLNSLYYSIVVMATLGDSKIVAEGGFIRIIVAFEVGTALSLTMFKIGECYSERSSAEAKKTESRILNEVQKLNPSYTVDPEAGFWERTFMKLTIKSSRRRKTRC</sequence>
<dbReference type="Proteomes" id="UP001164676">
    <property type="component" value="Chromosome"/>
</dbReference>
<evidence type="ECO:0000313" key="2">
    <source>
        <dbReference type="EMBL" id="WBA15867.1"/>
    </source>
</evidence>
<gene>
    <name evidence="2" type="ORF">N7E60_06270</name>
</gene>
<evidence type="ECO:0008006" key="4">
    <source>
        <dbReference type="Google" id="ProtNLM"/>
    </source>
</evidence>